<keyword evidence="1" id="KW-1133">Transmembrane helix</keyword>
<dbReference type="Proteomes" id="UP001152747">
    <property type="component" value="Unassembled WGS sequence"/>
</dbReference>
<dbReference type="AlphaFoldDB" id="A0A9P1N549"/>
<keyword evidence="1" id="KW-0472">Membrane</keyword>
<feature type="transmembrane region" description="Helical" evidence="1">
    <location>
        <begin position="60"/>
        <end position="79"/>
    </location>
</feature>
<evidence type="ECO:0000313" key="2">
    <source>
        <dbReference type="EMBL" id="CAI5450234.1"/>
    </source>
</evidence>
<dbReference type="EMBL" id="CANHGI010000005">
    <property type="protein sequence ID" value="CAI5450234.1"/>
    <property type="molecule type" value="Genomic_DNA"/>
</dbReference>
<protein>
    <submittedName>
        <fullName evidence="2">Uncharacterized protein</fullName>
    </submittedName>
</protein>
<proteinExistence type="predicted"/>
<evidence type="ECO:0000313" key="3">
    <source>
        <dbReference type="Proteomes" id="UP001152747"/>
    </source>
</evidence>
<organism evidence="2 3">
    <name type="scientific">Caenorhabditis angaria</name>
    <dbReference type="NCBI Taxonomy" id="860376"/>
    <lineage>
        <taxon>Eukaryota</taxon>
        <taxon>Metazoa</taxon>
        <taxon>Ecdysozoa</taxon>
        <taxon>Nematoda</taxon>
        <taxon>Chromadorea</taxon>
        <taxon>Rhabditida</taxon>
        <taxon>Rhabditina</taxon>
        <taxon>Rhabditomorpha</taxon>
        <taxon>Rhabditoidea</taxon>
        <taxon>Rhabditidae</taxon>
        <taxon>Peloderinae</taxon>
        <taxon>Caenorhabditis</taxon>
    </lineage>
</organism>
<sequence length="94" mass="11383">MTRQKMTKKLLLSILRKKYKLHNYHLMYKIMRPAMSEQFQFRRKILAPVQPYFTPEVRKFTIFLILKLIFNILLAILAAEIGKRSFFHLKDVLL</sequence>
<reference evidence="2" key="1">
    <citation type="submission" date="2022-11" db="EMBL/GenBank/DDBJ databases">
        <authorList>
            <person name="Kikuchi T."/>
        </authorList>
    </citation>
    <scope>NUCLEOTIDE SEQUENCE</scope>
    <source>
        <strain evidence="2">PS1010</strain>
    </source>
</reference>
<name>A0A9P1N549_9PELO</name>
<accession>A0A9P1N549</accession>
<evidence type="ECO:0000256" key="1">
    <source>
        <dbReference type="SAM" id="Phobius"/>
    </source>
</evidence>
<keyword evidence="3" id="KW-1185">Reference proteome</keyword>
<gene>
    <name evidence="2" type="ORF">CAMP_LOCUS12871</name>
</gene>
<comment type="caution">
    <text evidence="2">The sequence shown here is derived from an EMBL/GenBank/DDBJ whole genome shotgun (WGS) entry which is preliminary data.</text>
</comment>
<keyword evidence="1" id="KW-0812">Transmembrane</keyword>